<protein>
    <submittedName>
        <fullName evidence="1">Uncharacterized protein</fullName>
    </submittedName>
</protein>
<comment type="caution">
    <text evidence="1">The sequence shown here is derived from an EMBL/GenBank/DDBJ whole genome shotgun (WGS) entry which is preliminary data.</text>
</comment>
<organism evidence="1 2">
    <name type="scientific">Adiantum capillus-veneris</name>
    <name type="common">Maidenhair fern</name>
    <dbReference type="NCBI Taxonomy" id="13818"/>
    <lineage>
        <taxon>Eukaryota</taxon>
        <taxon>Viridiplantae</taxon>
        <taxon>Streptophyta</taxon>
        <taxon>Embryophyta</taxon>
        <taxon>Tracheophyta</taxon>
        <taxon>Polypodiopsida</taxon>
        <taxon>Polypodiidae</taxon>
        <taxon>Polypodiales</taxon>
        <taxon>Pteridineae</taxon>
        <taxon>Pteridaceae</taxon>
        <taxon>Vittarioideae</taxon>
        <taxon>Adiantum</taxon>
    </lineage>
</organism>
<gene>
    <name evidence="1" type="ORF">GOP47_0000716</name>
</gene>
<name>A0A9D4ZT67_ADICA</name>
<sequence length="686" mass="76670">MIILKRILIFGSYSNNPPHWRSREYHRHYHHPSCLTPLDPSALSALLSRLPEPTVHVGDGAFEDDEKHREHFIHPQNASMARPPKSGLLLPISFPLPPDERTEQPFDLSSLPYIHGYQEEEQTAPPLAVTRFTPSAHLVEHSLSLVSLTFSQPMVPLSSISQVEADSAALPISPACGWEMEMAWNPRLCSLRPSTASHFQRHLHSLLLRVRISPPPILSHIYLSEEERGSTPRAKFSEGNFEIVDERTAKDEWPGIINNDIGGMWVSFRLKEKLLQLATSYVLCVPSSGCPSTEGNLTSKENWSTSFMTYGPLVIASSYSYGAQSKLWHLQFSNELDHSSVSKSAIHMFPSIEEFKVIHTDGSSLIVVQPVVKSAATYVVTVDTSIKDIHGQYLDESKATAEFQSDGVEALEGFIVGPPDMVVLNPSTLKDPCIPLSVLNFSSCGIQVVQVAVDDYSSYTDLHSFTHSSYTEGKTCSFGKKVHDQEVEHQVPTRAYREGMDAMPRQLRTLQGWTFCICMAWVTSLESGAPVCKATMRVGSQMEHTDDFGLAVVKSEGVNESEMICVQKEVSTSQQWSYAVHDARWNKLTEGEISLNEFGSFFFTFVNPDNANLGDASVSLEYKAERAQKSSYYHTVRVQKFRTPEFEVKTTHWAPSALYAHSSRSSFVIASTSANTRTRPIYVWQS</sequence>
<reference evidence="1" key="1">
    <citation type="submission" date="2021-01" db="EMBL/GenBank/DDBJ databases">
        <title>Adiantum capillus-veneris genome.</title>
        <authorList>
            <person name="Fang Y."/>
            <person name="Liao Q."/>
        </authorList>
    </citation>
    <scope>NUCLEOTIDE SEQUENCE</scope>
    <source>
        <strain evidence="1">H3</strain>
        <tissue evidence="1">Leaf</tissue>
    </source>
</reference>
<dbReference type="EMBL" id="JABFUD020000001">
    <property type="protein sequence ID" value="KAI5084547.1"/>
    <property type="molecule type" value="Genomic_DNA"/>
</dbReference>
<accession>A0A9D4ZT67</accession>
<keyword evidence="2" id="KW-1185">Reference proteome</keyword>
<proteinExistence type="predicted"/>
<evidence type="ECO:0000313" key="1">
    <source>
        <dbReference type="EMBL" id="KAI5084547.1"/>
    </source>
</evidence>
<dbReference type="Proteomes" id="UP000886520">
    <property type="component" value="Chromosome 1"/>
</dbReference>
<dbReference type="AlphaFoldDB" id="A0A9D4ZT67"/>
<evidence type="ECO:0000313" key="2">
    <source>
        <dbReference type="Proteomes" id="UP000886520"/>
    </source>
</evidence>